<organism evidence="1 2">
    <name type="scientific">Rhabditophanes sp. KR3021</name>
    <dbReference type="NCBI Taxonomy" id="114890"/>
    <lineage>
        <taxon>Eukaryota</taxon>
        <taxon>Metazoa</taxon>
        <taxon>Ecdysozoa</taxon>
        <taxon>Nematoda</taxon>
        <taxon>Chromadorea</taxon>
        <taxon>Rhabditida</taxon>
        <taxon>Tylenchina</taxon>
        <taxon>Panagrolaimomorpha</taxon>
        <taxon>Strongyloidoidea</taxon>
        <taxon>Alloionematidae</taxon>
        <taxon>Rhabditophanes</taxon>
    </lineage>
</organism>
<proteinExistence type="predicted"/>
<evidence type="ECO:0000313" key="1">
    <source>
        <dbReference type="Proteomes" id="UP000095286"/>
    </source>
</evidence>
<sequence length="661" mass="74117">MESQLGEWTFSGIQGREILVIEDMPDSLVINICCNGRCVEGGKDLTILGGKAAVREAIGREDNVFVVKNSRVNGPKGENIKKETFTEVIEREGHNVKSEDAKMESNISEGKLKHSGFKAKKVANEMVDQRLVKRICPKPIETRVRNMLVGTKQRVSSKLYEKPEPTRYYHKSHVVNETVSRVLDIDRETRKTAEKLRIEEIRKANSGDQIKIRPAVLLLDFPMVSEFDEDGDMISQNFSSDDEDSSIQYFLDEIPMHPGSIVNKNNPFYDQMIMNKKNEGPTLAFYDSSDEDNGKGDVNEKAAGTSDVDNPGEDLNEASLQSYGGSASVKLDGGNGCVESGNDRASAESDSDRCSSKSLDSNTSQATQIYVPPTTYSEVPSEHIKDGLMWLPQPSPEVVLSSSEDEEQDSLYVVDTKPQLVPPMNAFSMLQRSSKCVNSTPYVPFSKGPATIDLQESDDGETFVDYKVANGPNIPFATYEEALKKVDVIEKIILKKDGSLNTKYSPIFSSSSESEESETGFYTDQLNKEIGDEEANSRRLKKQREVKKRSSKSSRNGSNSSLTSANESEDEKKKHEELLKQQQRLLQEKANLEALWADAEAQLKVKEAERKALEAKRKAEEERIEKERNSRETERLLDETIERTKATIGRLDKLYEEDESY</sequence>
<dbReference type="WBParaSite" id="RSKR_0001115400.1">
    <property type="protein sequence ID" value="RSKR_0001115400.1"/>
    <property type="gene ID" value="RSKR_0001115400"/>
</dbReference>
<accession>A0AC35UHZ1</accession>
<dbReference type="Proteomes" id="UP000095286">
    <property type="component" value="Unplaced"/>
</dbReference>
<evidence type="ECO:0000313" key="2">
    <source>
        <dbReference type="WBParaSite" id="RSKR_0001115400.1"/>
    </source>
</evidence>
<name>A0AC35UHZ1_9BILA</name>
<reference evidence="2" key="1">
    <citation type="submission" date="2016-11" db="UniProtKB">
        <authorList>
            <consortium name="WormBaseParasite"/>
        </authorList>
    </citation>
    <scope>IDENTIFICATION</scope>
    <source>
        <strain evidence="2">KR3021</strain>
    </source>
</reference>
<protein>
    <submittedName>
        <fullName evidence="2">ULP_PROTEASE domain-containing protein</fullName>
    </submittedName>
</protein>